<reference evidence="2" key="1">
    <citation type="submission" date="2016-11" db="EMBL/GenBank/DDBJ databases">
        <authorList>
            <person name="Varghese N."/>
            <person name="Submissions S."/>
        </authorList>
    </citation>
    <scope>NUCLEOTIDE SEQUENCE [LARGE SCALE GENOMIC DNA]</scope>
    <source>
        <strain evidence="2">DSM 26134</strain>
    </source>
</reference>
<dbReference type="STRING" id="156994.SAMN04488028_10297"/>
<protein>
    <submittedName>
        <fullName evidence="1">Uncharacterized protein</fullName>
    </submittedName>
</protein>
<evidence type="ECO:0000313" key="2">
    <source>
        <dbReference type="Proteomes" id="UP000184474"/>
    </source>
</evidence>
<accession>A0A1M6N4H7</accession>
<gene>
    <name evidence="1" type="ORF">SAMN04488028_10297</name>
</gene>
<dbReference type="Proteomes" id="UP000184474">
    <property type="component" value="Unassembled WGS sequence"/>
</dbReference>
<dbReference type="EMBL" id="FRAA01000002">
    <property type="protein sequence ID" value="SHJ90621.1"/>
    <property type="molecule type" value="Genomic_DNA"/>
</dbReference>
<organism evidence="1 2">
    <name type="scientific">Reichenbachiella agariperforans</name>
    <dbReference type="NCBI Taxonomy" id="156994"/>
    <lineage>
        <taxon>Bacteria</taxon>
        <taxon>Pseudomonadati</taxon>
        <taxon>Bacteroidota</taxon>
        <taxon>Cytophagia</taxon>
        <taxon>Cytophagales</taxon>
        <taxon>Reichenbachiellaceae</taxon>
        <taxon>Reichenbachiella</taxon>
    </lineage>
</organism>
<name>A0A1M6N4H7_REIAG</name>
<keyword evidence="2" id="KW-1185">Reference proteome</keyword>
<evidence type="ECO:0000313" key="1">
    <source>
        <dbReference type="EMBL" id="SHJ90621.1"/>
    </source>
</evidence>
<sequence>MFVFSLIFLIISTKLNSLYKSNLSKMYEIKVGVDLIISETNRLNSECPKL</sequence>
<proteinExistence type="predicted"/>
<dbReference type="AlphaFoldDB" id="A0A1M6N4H7"/>